<organism evidence="5 6">
    <name type="scientific">Vitis rotundifolia</name>
    <name type="common">Muscadine grape</name>
    <dbReference type="NCBI Taxonomy" id="103349"/>
    <lineage>
        <taxon>Eukaryota</taxon>
        <taxon>Viridiplantae</taxon>
        <taxon>Streptophyta</taxon>
        <taxon>Embryophyta</taxon>
        <taxon>Tracheophyta</taxon>
        <taxon>Spermatophyta</taxon>
        <taxon>Magnoliopsida</taxon>
        <taxon>eudicotyledons</taxon>
        <taxon>Gunneridae</taxon>
        <taxon>Pentapetalae</taxon>
        <taxon>rosids</taxon>
        <taxon>Vitales</taxon>
        <taxon>Vitaceae</taxon>
        <taxon>Viteae</taxon>
        <taxon>Vitis</taxon>
    </lineage>
</organism>
<evidence type="ECO:0000313" key="5">
    <source>
        <dbReference type="EMBL" id="KAJ9708675.1"/>
    </source>
</evidence>
<comment type="similarity">
    <text evidence="1">Belongs to the fasciclin-like AGP family.</text>
</comment>
<dbReference type="PANTHER" id="PTHR33985:SF2">
    <property type="entry name" value="EXPRESSED PROTEIN"/>
    <property type="match status" value="1"/>
</dbReference>
<evidence type="ECO:0000256" key="2">
    <source>
        <dbReference type="SAM" id="MobiDB-lite"/>
    </source>
</evidence>
<dbReference type="InterPro" id="IPR052806">
    <property type="entry name" value="Fasciclin-like_AGP"/>
</dbReference>
<evidence type="ECO:0000256" key="3">
    <source>
        <dbReference type="SAM" id="SignalP"/>
    </source>
</evidence>
<feature type="region of interest" description="Disordered" evidence="2">
    <location>
        <begin position="35"/>
        <end position="54"/>
    </location>
</feature>
<gene>
    <name evidence="5" type="ORF">PVL29_000613</name>
</gene>
<proteinExistence type="inferred from homology"/>
<dbReference type="PROSITE" id="PS50213">
    <property type="entry name" value="FAS1"/>
    <property type="match status" value="1"/>
</dbReference>
<dbReference type="SUPFAM" id="SSF82153">
    <property type="entry name" value="FAS1 domain"/>
    <property type="match status" value="2"/>
</dbReference>
<dbReference type="EMBL" id="JARBHA010000001">
    <property type="protein sequence ID" value="KAJ9708675.1"/>
    <property type="molecule type" value="Genomic_DNA"/>
</dbReference>
<reference evidence="5 6" key="1">
    <citation type="journal article" date="2023" name="BMC Biotechnol.">
        <title>Vitis rotundifolia cv Carlos genome sequencing.</title>
        <authorList>
            <person name="Huff M."/>
            <person name="Hulse-Kemp A."/>
            <person name="Scheffler B."/>
            <person name="Youngblood R."/>
            <person name="Simpson S."/>
            <person name="Babiker E."/>
            <person name="Staton M."/>
        </authorList>
    </citation>
    <scope>NUCLEOTIDE SEQUENCE [LARGE SCALE GENOMIC DNA]</scope>
    <source>
        <tissue evidence="5">Leaf</tissue>
    </source>
</reference>
<dbReference type="AlphaFoldDB" id="A0AA39AJA7"/>
<feature type="chain" id="PRO_5041335576" description="FAS1 domain-containing protein" evidence="3">
    <location>
        <begin position="23"/>
        <end position="419"/>
    </location>
</feature>
<feature type="signal peptide" evidence="3">
    <location>
        <begin position="1"/>
        <end position="22"/>
    </location>
</feature>
<feature type="domain" description="FAS1" evidence="4">
    <location>
        <begin position="63"/>
        <end position="191"/>
    </location>
</feature>
<dbReference type="SMART" id="SM00554">
    <property type="entry name" value="FAS1"/>
    <property type="match status" value="2"/>
</dbReference>
<keyword evidence="6" id="KW-1185">Reference proteome</keyword>
<keyword evidence="3" id="KW-0732">Signal</keyword>
<accession>A0AA39AJA7</accession>
<dbReference type="InterPro" id="IPR036378">
    <property type="entry name" value="FAS1_dom_sf"/>
</dbReference>
<dbReference type="InterPro" id="IPR000782">
    <property type="entry name" value="FAS1_domain"/>
</dbReference>
<evidence type="ECO:0000313" key="6">
    <source>
        <dbReference type="Proteomes" id="UP001168098"/>
    </source>
</evidence>
<dbReference type="Pfam" id="PF02469">
    <property type="entry name" value="Fasciclin"/>
    <property type="match status" value="1"/>
</dbReference>
<dbReference type="Gene3D" id="2.30.180.10">
    <property type="entry name" value="FAS1 domain"/>
    <property type="match status" value="1"/>
</dbReference>
<evidence type="ECO:0000259" key="4">
    <source>
        <dbReference type="PROSITE" id="PS50213"/>
    </source>
</evidence>
<name>A0AA39AJA7_VITRO</name>
<dbReference type="Proteomes" id="UP001168098">
    <property type="component" value="Unassembled WGS sequence"/>
</dbReference>
<sequence>MATLLQLPILIFMFFLMSTAIANILFEEASASTSTSTSTSASAPQPSQPSRLFQPNKDNQFYGASVFGPVLHSLGFQELTMAVHSLSASSSFNTWTGPSTVFAPTDASIRSCSSCSVTRLLQEHTVPGIFSLHYLQTLPFGTKIETMVPGRCLTVTSAVNNTKIFIGGVEITHPDLFNNGLIVVHGLDGFVSHLSPFSCNIERVNSVSFPFQPSDRSHSVPSFTIMRLMLRDAMVRLRMNGFSTLALALRLKYPELVSLQNMTVFTLDDASIFSGGQAYVSNVRFHIVPNRLLLAADLQKLPVTTLLPTLEPDQKLKVTTAGGGATPIRINYVRIKKPDVMHNLKIVVHDLYMPFPHLHQAEAVVDGIGRLGLDGAEMEIPVSKSCSVAGTDGSGSCAVVPNSEIKPTAELGMEDHHGL</sequence>
<evidence type="ECO:0000256" key="1">
    <source>
        <dbReference type="ARBA" id="ARBA00007843"/>
    </source>
</evidence>
<dbReference type="PANTHER" id="PTHR33985">
    <property type="entry name" value="OS02G0491300 PROTEIN-RELATED"/>
    <property type="match status" value="1"/>
</dbReference>
<comment type="caution">
    <text evidence="5">The sequence shown here is derived from an EMBL/GenBank/DDBJ whole genome shotgun (WGS) entry which is preliminary data.</text>
</comment>
<feature type="compositionally biased region" description="Low complexity" evidence="2">
    <location>
        <begin position="35"/>
        <end position="50"/>
    </location>
</feature>
<protein>
    <recommendedName>
        <fullName evidence="4">FAS1 domain-containing protein</fullName>
    </recommendedName>
</protein>